<evidence type="ECO:0000313" key="2">
    <source>
        <dbReference type="EMBL" id="MBP0047678.1"/>
    </source>
</evidence>
<name>A0ABS3Z7I7_9GAMM</name>
<dbReference type="EMBL" id="JACVEW010000003">
    <property type="protein sequence ID" value="MBP0047678.1"/>
    <property type="molecule type" value="Genomic_DNA"/>
</dbReference>
<reference evidence="2 3" key="1">
    <citation type="submission" date="2020-09" db="EMBL/GenBank/DDBJ databases">
        <authorList>
            <person name="Tanuku N.R.S."/>
        </authorList>
    </citation>
    <scope>NUCLEOTIDE SEQUENCE [LARGE SCALE GENOMIC DNA]</scope>
    <source>
        <strain evidence="2 3">AK62</strain>
    </source>
</reference>
<keyword evidence="1" id="KW-1133">Transmembrane helix</keyword>
<feature type="transmembrane region" description="Helical" evidence="1">
    <location>
        <begin position="7"/>
        <end position="25"/>
    </location>
</feature>
<keyword evidence="1" id="KW-0472">Membrane</keyword>
<evidence type="ECO:0000313" key="3">
    <source>
        <dbReference type="Proteomes" id="UP000810171"/>
    </source>
</evidence>
<evidence type="ECO:0000256" key="1">
    <source>
        <dbReference type="SAM" id="Phobius"/>
    </source>
</evidence>
<keyword evidence="1" id="KW-0812">Transmembrane</keyword>
<gene>
    <name evidence="2" type="ORF">H9C73_02930</name>
</gene>
<keyword evidence="3" id="KW-1185">Reference proteome</keyword>
<proteinExistence type="predicted"/>
<dbReference type="Proteomes" id="UP000810171">
    <property type="component" value="Unassembled WGS sequence"/>
</dbReference>
<accession>A0ABS3Z7I7</accession>
<dbReference type="RefSeq" id="WP_209286288.1">
    <property type="nucleotide sequence ID" value="NZ_JACVEW010000003.1"/>
</dbReference>
<sequence>MERIKRIFAYTAMALSIAFVVYLFSDNEPPAKPAAEQAAPAFKPTPEMLAAVDPGEGFRKDGWVFEMGEFTERGIDIRVYWPEHQQVTQPMAKMMGETLVAEAVSKLRKAGFDPRERGAKITYFLRQRLGPDQMIRLGAAGYFGHHDTYYFNPPN</sequence>
<comment type="caution">
    <text evidence="2">The sequence shown here is derived from an EMBL/GenBank/DDBJ whole genome shotgun (WGS) entry which is preliminary data.</text>
</comment>
<protein>
    <submittedName>
        <fullName evidence="2">Uncharacterized protein</fullName>
    </submittedName>
</protein>
<organism evidence="2 3">
    <name type="scientific">Marinobacterium alkalitolerans</name>
    <dbReference type="NCBI Taxonomy" id="1542925"/>
    <lineage>
        <taxon>Bacteria</taxon>
        <taxon>Pseudomonadati</taxon>
        <taxon>Pseudomonadota</taxon>
        <taxon>Gammaproteobacteria</taxon>
        <taxon>Oceanospirillales</taxon>
        <taxon>Oceanospirillaceae</taxon>
        <taxon>Marinobacterium</taxon>
    </lineage>
</organism>